<protein>
    <submittedName>
        <fullName evidence="3">Nuclear transport factor 2 family protein</fullName>
    </submittedName>
</protein>
<name>A0ABU9MX03_9GAMM</name>
<dbReference type="Pfam" id="PF12680">
    <property type="entry name" value="SnoaL_2"/>
    <property type="match status" value="1"/>
</dbReference>
<keyword evidence="4" id="KW-1185">Reference proteome</keyword>
<dbReference type="SUPFAM" id="SSF54427">
    <property type="entry name" value="NTF2-like"/>
    <property type="match status" value="1"/>
</dbReference>
<accession>A0ABU9MX03</accession>
<reference evidence="3 4" key="1">
    <citation type="submission" date="2024-03" db="EMBL/GenBank/DDBJ databases">
        <title>Pseudoalteromonas qingdaonensis sp. nov., isolated from the intestines of marine benthic organisms.</title>
        <authorList>
            <person name="Lin X."/>
            <person name="Fang S."/>
            <person name="Hu X."/>
        </authorList>
    </citation>
    <scope>NUCLEOTIDE SEQUENCE [LARGE SCALE GENOMIC DNA]</scope>
    <source>
        <strain evidence="3 4">YIC-827</strain>
    </source>
</reference>
<evidence type="ECO:0000256" key="1">
    <source>
        <dbReference type="SAM" id="SignalP"/>
    </source>
</evidence>
<gene>
    <name evidence="3" type="ORF">WCN91_05185</name>
</gene>
<evidence type="ECO:0000313" key="3">
    <source>
        <dbReference type="EMBL" id="MEM0514822.1"/>
    </source>
</evidence>
<feature type="domain" description="SnoaL-like" evidence="2">
    <location>
        <begin position="57"/>
        <end position="128"/>
    </location>
</feature>
<organism evidence="3 4">
    <name type="scientific">Pseudoalteromonas qingdaonensis</name>
    <dbReference type="NCBI Taxonomy" id="3131913"/>
    <lineage>
        <taxon>Bacteria</taxon>
        <taxon>Pseudomonadati</taxon>
        <taxon>Pseudomonadota</taxon>
        <taxon>Gammaproteobacteria</taxon>
        <taxon>Alteromonadales</taxon>
        <taxon>Pseudoalteromonadaceae</taxon>
        <taxon>Pseudoalteromonas</taxon>
    </lineage>
</organism>
<dbReference type="InterPro" id="IPR032710">
    <property type="entry name" value="NTF2-like_dom_sf"/>
</dbReference>
<proteinExistence type="predicted"/>
<comment type="caution">
    <text evidence="3">The sequence shown here is derived from an EMBL/GenBank/DDBJ whole genome shotgun (WGS) entry which is preliminary data.</text>
</comment>
<evidence type="ECO:0000313" key="4">
    <source>
        <dbReference type="Proteomes" id="UP001447008"/>
    </source>
</evidence>
<dbReference type="EMBL" id="JBCGCU010000004">
    <property type="protein sequence ID" value="MEM0514822.1"/>
    <property type="molecule type" value="Genomic_DNA"/>
</dbReference>
<dbReference type="RefSeq" id="WP_342676946.1">
    <property type="nucleotide sequence ID" value="NZ_JBCGCU010000004.1"/>
</dbReference>
<evidence type="ECO:0000259" key="2">
    <source>
        <dbReference type="Pfam" id="PF12680"/>
    </source>
</evidence>
<feature type="chain" id="PRO_5045688245" evidence="1">
    <location>
        <begin position="20"/>
        <end position="167"/>
    </location>
</feature>
<feature type="signal peptide" evidence="1">
    <location>
        <begin position="1"/>
        <end position="19"/>
    </location>
</feature>
<keyword evidence="1" id="KW-0732">Signal</keyword>
<dbReference type="Gene3D" id="3.10.450.50">
    <property type="match status" value="1"/>
</dbReference>
<sequence>MKTHIVAILAALLWQPALANESAEPLSAQASELVENQLEQQTAKKLSKAQQQAVAVVDALLSAYNDKDIDTFISYFAEDISFYMFPEQLMFSGKEQLIARYGAMFKSLQCVKSTPIKRIVHGKYVIDQELSESCSKDPEVVDKRGEVVASYEINNAKVTKVLFFKGK</sequence>
<dbReference type="InterPro" id="IPR037401">
    <property type="entry name" value="SnoaL-like"/>
</dbReference>
<dbReference type="Proteomes" id="UP001447008">
    <property type="component" value="Unassembled WGS sequence"/>
</dbReference>